<feature type="compositionally biased region" description="Low complexity" evidence="1">
    <location>
        <begin position="38"/>
        <end position="54"/>
    </location>
</feature>
<organism evidence="2 3">
    <name type="scientific">Linum trigynum</name>
    <dbReference type="NCBI Taxonomy" id="586398"/>
    <lineage>
        <taxon>Eukaryota</taxon>
        <taxon>Viridiplantae</taxon>
        <taxon>Streptophyta</taxon>
        <taxon>Embryophyta</taxon>
        <taxon>Tracheophyta</taxon>
        <taxon>Spermatophyta</taxon>
        <taxon>Magnoliopsida</taxon>
        <taxon>eudicotyledons</taxon>
        <taxon>Gunneridae</taxon>
        <taxon>Pentapetalae</taxon>
        <taxon>rosids</taxon>
        <taxon>fabids</taxon>
        <taxon>Malpighiales</taxon>
        <taxon>Linaceae</taxon>
        <taxon>Linum</taxon>
    </lineage>
</organism>
<reference evidence="2 3" key="1">
    <citation type="submission" date="2024-04" db="EMBL/GenBank/DDBJ databases">
        <authorList>
            <person name="Fracassetti M."/>
        </authorList>
    </citation>
    <scope>NUCLEOTIDE SEQUENCE [LARGE SCALE GENOMIC DNA]</scope>
</reference>
<dbReference type="EMBL" id="OZ034822">
    <property type="protein sequence ID" value="CAL1412291.1"/>
    <property type="molecule type" value="Genomic_DNA"/>
</dbReference>
<evidence type="ECO:0000313" key="2">
    <source>
        <dbReference type="EMBL" id="CAL1412291.1"/>
    </source>
</evidence>
<evidence type="ECO:0000256" key="1">
    <source>
        <dbReference type="SAM" id="MobiDB-lite"/>
    </source>
</evidence>
<protein>
    <submittedName>
        <fullName evidence="2">Uncharacterized protein</fullName>
    </submittedName>
</protein>
<accession>A0AAV2GP83</accession>
<feature type="compositionally biased region" description="Basic and acidic residues" evidence="1">
    <location>
        <begin position="57"/>
        <end position="66"/>
    </location>
</feature>
<evidence type="ECO:0000313" key="3">
    <source>
        <dbReference type="Proteomes" id="UP001497516"/>
    </source>
</evidence>
<dbReference type="Proteomes" id="UP001497516">
    <property type="component" value="Chromosome 9"/>
</dbReference>
<name>A0AAV2GP83_9ROSI</name>
<dbReference type="AlphaFoldDB" id="A0AAV2GP83"/>
<keyword evidence="3" id="KW-1185">Reference proteome</keyword>
<feature type="region of interest" description="Disordered" evidence="1">
    <location>
        <begin position="38"/>
        <end position="66"/>
    </location>
</feature>
<sequence length="66" mass="6901">MAVWRRGDGFDGSLAARTMMAADDGFDGSLATRTMMAARRGGSVSSRSVSARGGMEPSERDGDGTR</sequence>
<gene>
    <name evidence="2" type="ORF">LTRI10_LOCUS51597</name>
</gene>
<proteinExistence type="predicted"/>